<dbReference type="InterPro" id="IPR000182">
    <property type="entry name" value="GNAT_dom"/>
</dbReference>
<dbReference type="EMBL" id="JAUSTQ010000007">
    <property type="protein sequence ID" value="MDQ0159980.1"/>
    <property type="molecule type" value="Genomic_DNA"/>
</dbReference>
<proteinExistence type="predicted"/>
<reference evidence="2 3" key="1">
    <citation type="submission" date="2023-07" db="EMBL/GenBank/DDBJ databases">
        <title>Genomic Encyclopedia of Type Strains, Phase IV (KMG-IV): sequencing the most valuable type-strain genomes for metagenomic binning, comparative biology and taxonomic classification.</title>
        <authorList>
            <person name="Goeker M."/>
        </authorList>
    </citation>
    <scope>NUCLEOTIDE SEQUENCE [LARGE SCALE GENOMIC DNA]</scope>
    <source>
        <strain evidence="2 3">DSM 16460</strain>
    </source>
</reference>
<dbReference type="CDD" id="cd04301">
    <property type="entry name" value="NAT_SF"/>
    <property type="match status" value="1"/>
</dbReference>
<gene>
    <name evidence="2" type="ORF">J2S77_001967</name>
</gene>
<organism evidence="2 3">
    <name type="scientific">Alkalibacillus salilacus</name>
    <dbReference type="NCBI Taxonomy" id="284582"/>
    <lineage>
        <taxon>Bacteria</taxon>
        <taxon>Bacillati</taxon>
        <taxon>Bacillota</taxon>
        <taxon>Bacilli</taxon>
        <taxon>Bacillales</taxon>
        <taxon>Bacillaceae</taxon>
        <taxon>Alkalibacillus</taxon>
    </lineage>
</organism>
<sequence length="155" mass="18498">MKIRLAEPMDIKQLIKMRWDFTIEDDESKSNESFDEFAIECESFLEQAMISGRWFIWVAEDQGNIVSHCYLELVHKVPRPGRVTKPFAFMTNVYTRPDYRNQGIGSQLLETINQWVEDNQYEFVIVWPSDESINYYKKNGYVHCTEPMEYVYKNN</sequence>
<evidence type="ECO:0000313" key="3">
    <source>
        <dbReference type="Proteomes" id="UP001224359"/>
    </source>
</evidence>
<dbReference type="InterPro" id="IPR016181">
    <property type="entry name" value="Acyl_CoA_acyltransferase"/>
</dbReference>
<evidence type="ECO:0000259" key="1">
    <source>
        <dbReference type="PROSITE" id="PS51186"/>
    </source>
</evidence>
<dbReference type="PROSITE" id="PS51186">
    <property type="entry name" value="GNAT"/>
    <property type="match status" value="1"/>
</dbReference>
<name>A0ABT9VGJ8_9BACI</name>
<accession>A0ABT9VGJ8</accession>
<protein>
    <submittedName>
        <fullName evidence="2">GNAT superfamily N-acetyltransferase</fullName>
    </submittedName>
</protein>
<dbReference type="SUPFAM" id="SSF55729">
    <property type="entry name" value="Acyl-CoA N-acyltransferases (Nat)"/>
    <property type="match status" value="1"/>
</dbReference>
<dbReference type="Proteomes" id="UP001224359">
    <property type="component" value="Unassembled WGS sequence"/>
</dbReference>
<feature type="domain" description="N-acetyltransferase" evidence="1">
    <location>
        <begin position="1"/>
        <end position="155"/>
    </location>
</feature>
<evidence type="ECO:0000313" key="2">
    <source>
        <dbReference type="EMBL" id="MDQ0159980.1"/>
    </source>
</evidence>
<comment type="caution">
    <text evidence="2">The sequence shown here is derived from an EMBL/GenBank/DDBJ whole genome shotgun (WGS) entry which is preliminary data.</text>
</comment>
<keyword evidence="3" id="KW-1185">Reference proteome</keyword>
<dbReference type="Gene3D" id="3.40.630.30">
    <property type="match status" value="1"/>
</dbReference>
<dbReference type="Pfam" id="PF13508">
    <property type="entry name" value="Acetyltransf_7"/>
    <property type="match status" value="1"/>
</dbReference>
<dbReference type="RefSeq" id="WP_306976867.1">
    <property type="nucleotide sequence ID" value="NZ_JAUSTQ010000007.1"/>
</dbReference>